<name>A0A6G1BPH5_9ORYZ</name>
<dbReference type="InterPro" id="IPR053034">
    <property type="entry name" value="Glucuronokinase-like"/>
</dbReference>
<gene>
    <name evidence="1" type="ORF">E2562_030168</name>
</gene>
<reference evidence="1 2" key="1">
    <citation type="submission" date="2019-11" db="EMBL/GenBank/DDBJ databases">
        <title>Whole genome sequence of Oryza granulata.</title>
        <authorList>
            <person name="Li W."/>
        </authorList>
    </citation>
    <scope>NUCLEOTIDE SEQUENCE [LARGE SCALE GENOMIC DNA]</scope>
    <source>
        <strain evidence="2">cv. Menghai</strain>
        <tissue evidence="1">Leaf</tissue>
    </source>
</reference>
<keyword evidence="2" id="KW-1185">Reference proteome</keyword>
<evidence type="ECO:0000313" key="2">
    <source>
        <dbReference type="Proteomes" id="UP000479710"/>
    </source>
</evidence>
<evidence type="ECO:0008006" key="3">
    <source>
        <dbReference type="Google" id="ProtNLM"/>
    </source>
</evidence>
<accession>A0A6G1BPH5</accession>
<organism evidence="1 2">
    <name type="scientific">Oryza meyeriana var. granulata</name>
    <dbReference type="NCBI Taxonomy" id="110450"/>
    <lineage>
        <taxon>Eukaryota</taxon>
        <taxon>Viridiplantae</taxon>
        <taxon>Streptophyta</taxon>
        <taxon>Embryophyta</taxon>
        <taxon>Tracheophyta</taxon>
        <taxon>Spermatophyta</taxon>
        <taxon>Magnoliopsida</taxon>
        <taxon>Liliopsida</taxon>
        <taxon>Poales</taxon>
        <taxon>Poaceae</taxon>
        <taxon>BOP clade</taxon>
        <taxon>Oryzoideae</taxon>
        <taxon>Oryzeae</taxon>
        <taxon>Oryzinae</taxon>
        <taxon>Oryza</taxon>
        <taxon>Oryza meyeriana</taxon>
    </lineage>
</organism>
<dbReference type="EMBL" id="SPHZ02000012">
    <property type="protein sequence ID" value="KAF0889691.1"/>
    <property type="molecule type" value="Genomic_DNA"/>
</dbReference>
<protein>
    <recommendedName>
        <fullName evidence="3">GHMP kinase C-terminal domain-containing protein</fullName>
    </recommendedName>
</protein>
<dbReference type="AlphaFoldDB" id="A0A6G1BPH5"/>
<sequence>MKDNMEGFGCSWPSVKPNIILDAEKELGIVAGLQDRVAQCISIPKDIGNEHMDTLGHGVPKFGGAVVALCPDGEAQVLLQEKACQDVGFLLQRIQVAPSPLPLTEENPPF</sequence>
<evidence type="ECO:0000313" key="1">
    <source>
        <dbReference type="EMBL" id="KAF0889691.1"/>
    </source>
</evidence>
<dbReference type="Proteomes" id="UP000479710">
    <property type="component" value="Unassembled WGS sequence"/>
</dbReference>
<dbReference type="PANTHER" id="PTHR38710">
    <property type="entry name" value="WITH PUTATIVE URIDYL PYROPHOSPHORYLASE-RELATED"/>
    <property type="match status" value="1"/>
</dbReference>
<comment type="caution">
    <text evidence="1">The sequence shown here is derived from an EMBL/GenBank/DDBJ whole genome shotgun (WGS) entry which is preliminary data.</text>
</comment>
<dbReference type="PANTHER" id="PTHR38710:SF1">
    <property type="entry name" value="WITH PUTATIVE URIDYL PYROPHOSPHORYLASE-RELATED"/>
    <property type="match status" value="1"/>
</dbReference>
<proteinExistence type="predicted"/>
<dbReference type="OrthoDB" id="1924968at2759"/>